<feature type="region of interest" description="Disordered" evidence="7">
    <location>
        <begin position="1159"/>
        <end position="1185"/>
    </location>
</feature>
<proteinExistence type="predicted"/>
<feature type="compositionally biased region" description="Polar residues" evidence="7">
    <location>
        <begin position="562"/>
        <end position="577"/>
    </location>
</feature>
<feature type="compositionally biased region" description="Low complexity" evidence="7">
    <location>
        <begin position="271"/>
        <end position="283"/>
    </location>
</feature>
<evidence type="ECO:0000256" key="5">
    <source>
        <dbReference type="ARBA" id="ARBA00023038"/>
    </source>
</evidence>
<dbReference type="GO" id="GO:0003779">
    <property type="term" value="F:actin binding"/>
    <property type="evidence" value="ECO:0007669"/>
    <property type="project" value="TreeGrafter"/>
</dbReference>
<evidence type="ECO:0000256" key="2">
    <source>
        <dbReference type="ARBA" id="ARBA00022490"/>
    </source>
</evidence>
<feature type="compositionally biased region" description="Pro residues" evidence="7">
    <location>
        <begin position="583"/>
        <end position="593"/>
    </location>
</feature>
<feature type="compositionally biased region" description="Low complexity" evidence="7">
    <location>
        <begin position="1840"/>
        <end position="1857"/>
    </location>
</feature>
<dbReference type="PANTHER" id="PTHR24214:SF38">
    <property type="entry name" value="PDZ AND LIM DOMAIN PROTEIN ZASP-RELATED"/>
    <property type="match status" value="1"/>
</dbReference>
<dbReference type="GO" id="GO:0030036">
    <property type="term" value="P:actin cytoskeleton organization"/>
    <property type="evidence" value="ECO:0007669"/>
    <property type="project" value="TreeGrafter"/>
</dbReference>
<dbReference type="OrthoDB" id="5911912at2759"/>
<dbReference type="Pfam" id="PF15936">
    <property type="entry name" value="DUF4749"/>
    <property type="match status" value="1"/>
</dbReference>
<keyword evidence="2" id="KW-0963">Cytoplasm</keyword>
<feature type="compositionally biased region" description="Polar residues" evidence="7">
    <location>
        <begin position="1375"/>
        <end position="1400"/>
    </location>
</feature>
<dbReference type="GO" id="GO:0005912">
    <property type="term" value="C:adherens junction"/>
    <property type="evidence" value="ECO:0007669"/>
    <property type="project" value="TreeGrafter"/>
</dbReference>
<dbReference type="InterPro" id="IPR006643">
    <property type="entry name" value="Zasp-like_motif"/>
</dbReference>
<dbReference type="SMART" id="SM00132">
    <property type="entry name" value="LIM"/>
    <property type="match status" value="1"/>
</dbReference>
<dbReference type="EMBL" id="CP012524">
    <property type="protein sequence ID" value="ALC41746.1"/>
    <property type="molecule type" value="Genomic_DNA"/>
</dbReference>
<dbReference type="SMART" id="SM00735">
    <property type="entry name" value="ZM"/>
    <property type="match status" value="1"/>
</dbReference>
<dbReference type="FunFam" id="2.30.42.10:FF:000118">
    <property type="entry name" value="Uncharacterized protein, isoform Z"/>
    <property type="match status" value="1"/>
</dbReference>
<feature type="region of interest" description="Disordered" evidence="7">
    <location>
        <begin position="1801"/>
        <end position="1926"/>
    </location>
</feature>
<evidence type="ECO:0000313" key="10">
    <source>
        <dbReference type="EMBL" id="ALC41746.1"/>
    </source>
</evidence>
<feature type="compositionally biased region" description="Low complexity" evidence="7">
    <location>
        <begin position="1431"/>
        <end position="1461"/>
    </location>
</feature>
<feature type="compositionally biased region" description="Low complexity" evidence="7">
    <location>
        <begin position="459"/>
        <end position="480"/>
    </location>
</feature>
<dbReference type="Gene3D" id="2.10.110.10">
    <property type="entry name" value="Cysteine Rich Protein"/>
    <property type="match status" value="1"/>
</dbReference>
<sequence length="2176" mass="234803">MLQVKLSRFDAQPWGFRLQGGVDFAQPLLVQKVNAGSLSEQAGLQPGDAVIKINDVDVFSMRHKDAQDIVVRSGNNFVITVQRGGSTWRPHVTPTGNVPQANSPYLQTVTKTSLAHHQQDSQHIGCGYNNSARPFGTDGGDGVKSIVNKQYNTPVGIYSDESIAETLSAQAEVLAGGVLGVNFKKNEKEYQADRSEVLKFLREEETGQSTPEPHSPANFYWTQSHAIGGNERRTPLPHSKFEQDERIGTNLQQNTLAPAATHRPSLPVAKQQTTEQQQQQQQVHEQELVDPRIIVMPICPALQGPDYKAEMQTALAAAGAGGGAGPRTLSASGHPPCQLCGVGIVHLQHLRLRLQLQLQQPLELQLQLQASAAPGVFVRIKDKNLHVECFKCATCGTSLKNQGYYNFNNKLYCDIHAKQAAQSHPPPGTEGYVPVPIKPNTKLSANTISSALSSHGYGNNGYANGNSTPTPAPSELSSELPLPPPPSPTQLQLLQYETEEAPPTQQTTQQQPQQQQHTRTNSSLSSISSGSSSGVGSGSAALSPNSLVASSASNLSLDLESTRSPAHSRQASGSCNSLDAMPTTPPLPPPPAPAAQNENDMNTQNKNHNAYNQLLKQYSNKLQQQQQSNTNRHNNTAKPFATAAQQPHVAALTATLANQLKFNSHQAANAAAAAAATNEVDNTPLNMADEQSAAAIYGDAAAAAAACAMPCMQTSSMSAGQDQPFEYVTLTGNVIRSVQPPGKGANASYKVNQGYVRPFGAQSAPKSPVPMASYPPQQQQQQSPRAAAGANAYATLPRSNVGQQVLESTEAEADACLEPQYEEECYEEDLEAAMAASHRPHGSSFCWPPPQDDSHAAPTAAPLYIAPPETQHVVVANPVQQVPPLPPGSASSRLDPQPEQRQQQQPPPQPPQWQSYSAPQLSNAPPPVEPESSSDSYTSTSTTTTTTSEEYQRMYAAQLQAYQMQQAYEQSGSELDYQVDYASSQDVQEYASGRRSAQECVDSLSAPLSTYKLIDMVREVTPSPVPPTVAAAPAQPARHVVFNDEPEIKELPQQQPPHSELETIPESFAEQDPEALIIEQRCQILESERMFQPTPEINLEIAPVRPRPAPSKIPNPSPKEWINPMVAVFTTAPEVPFHLVECPFPKPCDDNFEAEAEAAAQAQAKAAATPRQSLKPQEAAPTPAPAPIANYATELLRESPPRGTRMSLAMSIAPEFPMSFVPPANEGIPLPEETVPYMPPPMDMKPYLREDYRPKSPFVSALTTAPERPFEGHFDRDVPIHICDLPTPTEHLSMIDALCTAPDRGYTPLNPENATQRVDAEQKQKELKKYEFQVLDHEEELGIKPEPPESVEYYKTDNKQRKSSAFAAMQAFQPSRQPLNSAPNSVAQTPRASIVSQTQPMDDMEYQKYQKGHVRNQKRLDYYHKKEEELQQQTQTQSQSQTQTQTQTQARRQSQMETQQSQAQTQAQSIQAQTQTAAQTQQIQAQTQTAAKTQNLNSQTQCRQLEEKQSKATYLSATTATASSNASSTVQSTSYTSHASSVNTSSLKCDAHELIEEIADELEHSEVLFPPPSPLSHLKGSKAVQSGLHKADTIPKYQRNWTSLPTQSPIRTPEPQEWRDNLPLAFVGVPATAQAPAQAAGAAQPNANTVHRPIAKLNGAQVSAPTQVVVTPASVPIIIEDRSGPVTMAFQSLDAYECADQAQTPVRPYTPCSSLTNKPAPIIPFYQTAEKLCFEECSATHARDYNQGAASPFPDRARSPAPGPPPNPLAAIRAPRMKEPETALLTANRLQTGSITTGQSYQGQLLAHSEQSSQSASQSYTQQPERVSERQLGNMHIQQREQSSQLQQQQQAQSQSQTKTQVGNMQIERRRKVTEEFERTQSAKTIEIRSSSSSAKASIQSQSQIAAQQQQQMQQQQSEASERRLSYGKTGYVANQARRLSEMEQEISSLTSQSQSISARASGLSEGGCFPNLRSPTFDSKFPLKPASPSVEIAQTNKLLGPPPGFVQQQQQQKSAFSKAGGYTQQLRSAGAASSSVASSVTSATSSFATATATKASSAITTTTNNQACAAYRGSQAAKLPAFNNNGSRSNASLAATAAIAAAVTPTAPAPAPASFPPNLADLQLDSNVDGSTGAGGKGGAFGATSAPKRGRGILNKAAGPGVRIPLCNSCNVQIR</sequence>
<feature type="region of interest" description="Disordered" evidence="7">
    <location>
        <begin position="1375"/>
        <end position="1401"/>
    </location>
</feature>
<feature type="region of interest" description="Disordered" evidence="7">
    <location>
        <begin position="837"/>
        <end position="858"/>
    </location>
</feature>
<dbReference type="PANTHER" id="PTHR24214">
    <property type="entry name" value="PDZ AND LIM DOMAIN PROTEIN ZASP"/>
    <property type="match status" value="1"/>
</dbReference>
<feature type="compositionally biased region" description="Low complexity" evidence="7">
    <location>
        <begin position="1809"/>
        <end position="1823"/>
    </location>
</feature>
<feature type="region of interest" description="Disordered" evidence="7">
    <location>
        <begin position="1746"/>
        <end position="1772"/>
    </location>
</feature>
<keyword evidence="3 6" id="KW-0479">Metal-binding</keyword>
<keyword evidence="11" id="KW-1185">Reference proteome</keyword>
<dbReference type="InterPro" id="IPR031847">
    <property type="entry name" value="PDLI1-4/Zasp-like_mid"/>
</dbReference>
<feature type="region of interest" description="Disordered" evidence="7">
    <location>
        <begin position="1428"/>
        <end position="1461"/>
    </location>
</feature>
<feature type="domain" description="PDZ" evidence="9">
    <location>
        <begin position="3"/>
        <end position="85"/>
    </location>
</feature>
<feature type="region of interest" description="Disordered" evidence="7">
    <location>
        <begin position="2127"/>
        <end position="2153"/>
    </location>
</feature>
<dbReference type="GO" id="GO:0046872">
    <property type="term" value="F:metal ion binding"/>
    <property type="evidence" value="ECO:0007669"/>
    <property type="project" value="UniProtKB-KW"/>
</dbReference>
<evidence type="ECO:0000256" key="7">
    <source>
        <dbReference type="SAM" id="MobiDB-lite"/>
    </source>
</evidence>
<evidence type="ECO:0000256" key="3">
    <source>
        <dbReference type="ARBA" id="ARBA00022723"/>
    </source>
</evidence>
<dbReference type="GO" id="GO:0001725">
    <property type="term" value="C:stress fiber"/>
    <property type="evidence" value="ECO:0007669"/>
    <property type="project" value="TreeGrafter"/>
</dbReference>
<dbReference type="InterPro" id="IPR050604">
    <property type="entry name" value="PDZ-LIM_domain"/>
</dbReference>
<reference evidence="10 11" key="1">
    <citation type="submission" date="2015-08" db="EMBL/GenBank/DDBJ databases">
        <title>Ancestral chromatin configuration constrains chromatin evolution on differentiating sex chromosomes in Drosophila.</title>
        <authorList>
            <person name="Zhou Q."/>
            <person name="Bachtrog D."/>
        </authorList>
    </citation>
    <scope>NUCLEOTIDE SEQUENCE [LARGE SCALE GENOMIC DNA]</scope>
    <source>
        <tissue evidence="10">Whole larvae</tissue>
    </source>
</reference>
<dbReference type="SUPFAM" id="SSF57716">
    <property type="entry name" value="Glucocorticoid receptor-like (DNA-binding domain)"/>
    <property type="match status" value="1"/>
</dbReference>
<dbReference type="GO" id="GO:0051371">
    <property type="term" value="F:muscle alpha-actinin binding"/>
    <property type="evidence" value="ECO:0007669"/>
    <property type="project" value="TreeGrafter"/>
</dbReference>
<feature type="compositionally biased region" description="Gly residues" evidence="7">
    <location>
        <begin position="2133"/>
        <end position="2142"/>
    </location>
</feature>
<dbReference type="SMR" id="A0A0M4E9U7"/>
<dbReference type="InterPro" id="IPR036034">
    <property type="entry name" value="PDZ_sf"/>
</dbReference>
<accession>A0A0M4E9U7</accession>
<feature type="compositionally biased region" description="Low complexity" evidence="7">
    <location>
        <begin position="502"/>
        <end position="544"/>
    </location>
</feature>
<feature type="region of interest" description="Disordered" evidence="7">
    <location>
        <begin position="559"/>
        <end position="605"/>
    </location>
</feature>
<feature type="compositionally biased region" description="Low complexity" evidence="7">
    <location>
        <begin position="930"/>
        <end position="949"/>
    </location>
</feature>
<dbReference type="CDD" id="cd23068">
    <property type="entry name" value="PDZ_ZASP52-like"/>
    <property type="match status" value="1"/>
</dbReference>
<dbReference type="GO" id="GO:0031941">
    <property type="term" value="C:filamentous actin"/>
    <property type="evidence" value="ECO:0007669"/>
    <property type="project" value="TreeGrafter"/>
</dbReference>
<dbReference type="OMA" id="HVAFNDE"/>
<feature type="domain" description="LIM zinc-binding" evidence="8">
    <location>
        <begin position="335"/>
        <end position="423"/>
    </location>
</feature>
<feature type="region of interest" description="Disordered" evidence="7">
    <location>
        <begin position="880"/>
        <end position="949"/>
    </location>
</feature>
<dbReference type="InterPro" id="IPR001478">
    <property type="entry name" value="PDZ"/>
</dbReference>
<dbReference type="Pfam" id="PF00595">
    <property type="entry name" value="PDZ"/>
    <property type="match status" value="1"/>
</dbReference>
<keyword evidence="5 6" id="KW-0440">LIM domain</keyword>
<name>A0A0M4E9U7_DROBS</name>
<evidence type="ECO:0000259" key="8">
    <source>
        <dbReference type="PROSITE" id="PS50023"/>
    </source>
</evidence>
<feature type="compositionally biased region" description="Low complexity" evidence="7">
    <location>
        <begin position="1890"/>
        <end position="1919"/>
    </location>
</feature>
<dbReference type="Gene3D" id="2.30.42.10">
    <property type="match status" value="1"/>
</dbReference>
<dbReference type="PROSITE" id="PS50023">
    <property type="entry name" value="LIM_DOMAIN_2"/>
    <property type="match status" value="1"/>
</dbReference>
<dbReference type="Proteomes" id="UP000494163">
    <property type="component" value="Chromosome 2R"/>
</dbReference>
<evidence type="ECO:0000256" key="1">
    <source>
        <dbReference type="ARBA" id="ARBA00004496"/>
    </source>
</evidence>
<comment type="subcellular location">
    <subcellularLocation>
        <location evidence="1">Cytoplasm</location>
    </subcellularLocation>
</comment>
<evidence type="ECO:0000259" key="9">
    <source>
        <dbReference type="PROSITE" id="PS50106"/>
    </source>
</evidence>
<feature type="compositionally biased region" description="Polar residues" evidence="7">
    <location>
        <begin position="596"/>
        <end position="605"/>
    </location>
</feature>
<feature type="region of interest" description="Disordered" evidence="7">
    <location>
        <begin position="759"/>
        <end position="791"/>
    </location>
</feature>
<keyword evidence="4 6" id="KW-0862">Zinc</keyword>
<feature type="region of interest" description="Disordered" evidence="7">
    <location>
        <begin position="459"/>
        <end position="544"/>
    </location>
</feature>
<dbReference type="InterPro" id="IPR001781">
    <property type="entry name" value="Znf_LIM"/>
</dbReference>
<dbReference type="SMART" id="SM00228">
    <property type="entry name" value="PDZ"/>
    <property type="match status" value="1"/>
</dbReference>
<organism evidence="10 11">
    <name type="scientific">Drosophila busckii</name>
    <name type="common">Fruit fly</name>
    <dbReference type="NCBI Taxonomy" id="30019"/>
    <lineage>
        <taxon>Eukaryota</taxon>
        <taxon>Metazoa</taxon>
        <taxon>Ecdysozoa</taxon>
        <taxon>Arthropoda</taxon>
        <taxon>Hexapoda</taxon>
        <taxon>Insecta</taxon>
        <taxon>Pterygota</taxon>
        <taxon>Neoptera</taxon>
        <taxon>Endopterygota</taxon>
        <taxon>Diptera</taxon>
        <taxon>Brachycera</taxon>
        <taxon>Muscomorpha</taxon>
        <taxon>Ephydroidea</taxon>
        <taxon>Drosophilidae</taxon>
        <taxon>Drosophila</taxon>
    </lineage>
</organism>
<dbReference type="FunFam" id="2.10.110.10:FF:000073">
    <property type="entry name" value="Uncharacterized protein, isoform Z"/>
    <property type="match status" value="1"/>
</dbReference>
<evidence type="ECO:0000256" key="6">
    <source>
        <dbReference type="PROSITE-ProRule" id="PRU00125"/>
    </source>
</evidence>
<evidence type="ECO:0000313" key="11">
    <source>
        <dbReference type="Proteomes" id="UP000494163"/>
    </source>
</evidence>
<dbReference type="SUPFAM" id="SSF50156">
    <property type="entry name" value="PDZ domain-like"/>
    <property type="match status" value="1"/>
</dbReference>
<dbReference type="Pfam" id="PF00412">
    <property type="entry name" value="LIM"/>
    <property type="match status" value="1"/>
</dbReference>
<evidence type="ECO:0000256" key="4">
    <source>
        <dbReference type="ARBA" id="ARBA00022833"/>
    </source>
</evidence>
<dbReference type="PROSITE" id="PS50106">
    <property type="entry name" value="PDZ"/>
    <property type="match status" value="1"/>
</dbReference>
<gene>
    <name evidence="10" type="ORF">Dbus_chr2Rg1325</name>
</gene>
<feature type="region of interest" description="Disordered" evidence="7">
    <location>
        <begin position="266"/>
        <end position="285"/>
    </location>
</feature>
<feature type="compositionally biased region" description="Low complexity" evidence="7">
    <location>
        <begin position="1159"/>
        <end position="1168"/>
    </location>
</feature>
<dbReference type="GO" id="GO:0061061">
    <property type="term" value="P:muscle structure development"/>
    <property type="evidence" value="ECO:0007669"/>
    <property type="project" value="TreeGrafter"/>
</dbReference>
<protein>
    <submittedName>
        <fullName evidence="10">Zasp52</fullName>
    </submittedName>
</protein>
<dbReference type="STRING" id="30019.A0A0M4E9U7"/>
<dbReference type="GO" id="GO:0030018">
    <property type="term" value="C:Z disc"/>
    <property type="evidence" value="ECO:0007669"/>
    <property type="project" value="TreeGrafter"/>
</dbReference>